<keyword evidence="3" id="KW-0809">Transit peptide</keyword>
<proteinExistence type="inferred from homology"/>
<dbReference type="GO" id="GO:0009658">
    <property type="term" value="P:chloroplast organization"/>
    <property type="evidence" value="ECO:0000318"/>
    <property type="project" value="GO_Central"/>
</dbReference>
<dbReference type="InterPro" id="IPR038538">
    <property type="entry name" value="MTERF_sf"/>
</dbReference>
<evidence type="ECO:0000256" key="2">
    <source>
        <dbReference type="ARBA" id="ARBA00022472"/>
    </source>
</evidence>
<dbReference type="FunFam" id="1.25.70.10:FF:000001">
    <property type="entry name" value="Mitochondrial transcription termination factor-like"/>
    <property type="match status" value="1"/>
</dbReference>
<dbReference type="AlphaFoldDB" id="B9RAI7"/>
<evidence type="ECO:0000256" key="1">
    <source>
        <dbReference type="ARBA" id="ARBA00007692"/>
    </source>
</evidence>
<dbReference type="eggNOG" id="KOG1267">
    <property type="taxonomic scope" value="Eukaryota"/>
</dbReference>
<comment type="similarity">
    <text evidence="1">Belongs to the mTERF family.</text>
</comment>
<dbReference type="EMBL" id="EQ973773">
    <property type="protein sequence ID" value="EEF51814.1"/>
    <property type="molecule type" value="Genomic_DNA"/>
</dbReference>
<reference evidence="5" key="1">
    <citation type="journal article" date="2010" name="Nat. Biotechnol.">
        <title>Draft genome sequence of the oilseed species Ricinus communis.</title>
        <authorList>
            <person name="Chan A.P."/>
            <person name="Crabtree J."/>
            <person name="Zhao Q."/>
            <person name="Lorenzi H."/>
            <person name="Orvis J."/>
            <person name="Puiu D."/>
            <person name="Melake-Berhan A."/>
            <person name="Jones K.M."/>
            <person name="Redman J."/>
            <person name="Chen G."/>
            <person name="Cahoon E.B."/>
            <person name="Gedil M."/>
            <person name="Stanke M."/>
            <person name="Haas B.J."/>
            <person name="Wortman J.R."/>
            <person name="Fraser-Liggett C.M."/>
            <person name="Ravel J."/>
            <person name="Rabinowicz P.D."/>
        </authorList>
    </citation>
    <scope>NUCLEOTIDE SEQUENCE [LARGE SCALE GENOMIC DNA]</scope>
    <source>
        <strain evidence="5">cv. Hale</strain>
    </source>
</reference>
<dbReference type="PANTHER" id="PTHR13068">
    <property type="entry name" value="CGI-12 PROTEIN-RELATED"/>
    <property type="match status" value="1"/>
</dbReference>
<evidence type="ECO:0000313" key="4">
    <source>
        <dbReference type="EMBL" id="EEF51814.1"/>
    </source>
</evidence>
<dbReference type="GO" id="GO:0003676">
    <property type="term" value="F:nucleic acid binding"/>
    <property type="evidence" value="ECO:0007669"/>
    <property type="project" value="InterPro"/>
</dbReference>
<keyword evidence="2" id="KW-0806">Transcription termination</keyword>
<accession>B9RAI7</accession>
<keyword evidence="5" id="KW-1185">Reference proteome</keyword>
<gene>
    <name evidence="4" type="ORF">RCOM_1506670</name>
</gene>
<dbReference type="Gene3D" id="1.25.70.10">
    <property type="entry name" value="Transcription termination factor 3, mitochondrial"/>
    <property type="match status" value="2"/>
</dbReference>
<name>B9RAI7_RICCO</name>
<dbReference type="Proteomes" id="UP000008311">
    <property type="component" value="Unassembled WGS sequence"/>
</dbReference>
<keyword evidence="2" id="KW-0804">Transcription</keyword>
<keyword evidence="2" id="KW-0805">Transcription regulation</keyword>
<organism evidence="4 5">
    <name type="scientific">Ricinus communis</name>
    <name type="common">Castor bean</name>
    <dbReference type="NCBI Taxonomy" id="3988"/>
    <lineage>
        <taxon>Eukaryota</taxon>
        <taxon>Viridiplantae</taxon>
        <taxon>Streptophyta</taxon>
        <taxon>Embryophyta</taxon>
        <taxon>Tracheophyta</taxon>
        <taxon>Spermatophyta</taxon>
        <taxon>Magnoliopsida</taxon>
        <taxon>eudicotyledons</taxon>
        <taxon>Gunneridae</taxon>
        <taxon>Pentapetalae</taxon>
        <taxon>rosids</taxon>
        <taxon>fabids</taxon>
        <taxon>Malpighiales</taxon>
        <taxon>Euphorbiaceae</taxon>
        <taxon>Acalyphoideae</taxon>
        <taxon>Acalypheae</taxon>
        <taxon>Ricinus</taxon>
    </lineage>
</organism>
<dbReference type="SMART" id="SM00733">
    <property type="entry name" value="Mterf"/>
    <property type="match status" value="7"/>
</dbReference>
<evidence type="ECO:0000313" key="5">
    <source>
        <dbReference type="Proteomes" id="UP000008311"/>
    </source>
</evidence>
<protein>
    <submittedName>
        <fullName evidence="4">Uncharacterized protein</fullName>
    </submittedName>
</protein>
<dbReference type="PANTHER" id="PTHR13068:SF120">
    <property type="entry name" value="TRANSCRIPTION TERMINATION FACTOR MTERF2, CHLOROPLASTIC-LIKE ISOFORM X1"/>
    <property type="match status" value="1"/>
</dbReference>
<dbReference type="Pfam" id="PF02536">
    <property type="entry name" value="mTERF"/>
    <property type="match status" value="1"/>
</dbReference>
<dbReference type="InParanoid" id="B9RAI7"/>
<sequence>MIRLFCQILSQIVRHRTSPFTLSISSAYFYPTPSKFIINRLNSGPLQSLTLSYLQKSRGLSLESAVSASKKLELDSTKKPDLVLNLLRKYGLTQTHIKYLITNRPILLLADKDNTLKSNLEVFKSLGISGNSLAKMLSKEPRVLDVDAKTVVEFFRENGFSDKQITILTMKRPILYLCRAHKNFKPKLEFFKSLGFSELDIAQILSAEPYILERSLENTIMPCVQVLRRVVGDDSNVLKVIKASYRILEVNVKKMLEPNMLLLANHGVPESFDIEAVRSMSMTNKALWDRKLEAYRSFGLSNDEIHLAFKLQPMCMLSSEKKIRKLMDFFVNKLNISPSVISKNPNLMLLSLEKRILPRCSVLNILMSKELINEGFKLIYMLRMTEKMFGKNVVTKYQDLVPEIVEAHQGRVEFQGFSRDLKM</sequence>
<dbReference type="GO" id="GO:0009507">
    <property type="term" value="C:chloroplast"/>
    <property type="evidence" value="ECO:0000318"/>
    <property type="project" value="GO_Central"/>
</dbReference>
<dbReference type="GO" id="GO:0006353">
    <property type="term" value="P:DNA-templated transcription termination"/>
    <property type="evidence" value="ECO:0007669"/>
    <property type="project" value="UniProtKB-KW"/>
</dbReference>
<dbReference type="InterPro" id="IPR003690">
    <property type="entry name" value="MTERF"/>
</dbReference>
<evidence type="ECO:0000256" key="3">
    <source>
        <dbReference type="ARBA" id="ARBA00022946"/>
    </source>
</evidence>